<dbReference type="PANTHER" id="PTHR15004:SF0">
    <property type="entry name" value="GLUTAMYL-TRNA(GLN) AMIDOTRANSFERASE SUBUNIT C, MITOCHONDRIAL"/>
    <property type="match status" value="1"/>
</dbReference>
<comment type="catalytic activity">
    <reaction evidence="4 6">
        <text>L-aspartyl-tRNA(Asn) + L-glutamine + ATP + H2O = L-asparaginyl-tRNA(Asn) + L-glutamate + ADP + phosphate + 2 H(+)</text>
        <dbReference type="Rhea" id="RHEA:14513"/>
        <dbReference type="Rhea" id="RHEA-COMP:9674"/>
        <dbReference type="Rhea" id="RHEA-COMP:9677"/>
        <dbReference type="ChEBI" id="CHEBI:15377"/>
        <dbReference type="ChEBI" id="CHEBI:15378"/>
        <dbReference type="ChEBI" id="CHEBI:29985"/>
        <dbReference type="ChEBI" id="CHEBI:30616"/>
        <dbReference type="ChEBI" id="CHEBI:43474"/>
        <dbReference type="ChEBI" id="CHEBI:58359"/>
        <dbReference type="ChEBI" id="CHEBI:78515"/>
        <dbReference type="ChEBI" id="CHEBI:78516"/>
        <dbReference type="ChEBI" id="CHEBI:456216"/>
    </reaction>
</comment>
<reference evidence="7 8" key="1">
    <citation type="journal article" date="2024" name="Front. Microbiol.">
        <title>Novel thermophilic genera Geochorda gen. nov. and Carboxydochorda gen. nov. from the deep terrestrial subsurface reveal the ecophysiological diversity in the class Limnochordia.</title>
        <authorList>
            <person name="Karnachuk O.V."/>
            <person name="Lukina A.P."/>
            <person name="Avakyan M.R."/>
            <person name="Kadnikov V.V."/>
            <person name="Begmatov S."/>
            <person name="Beletsky A.V."/>
            <person name="Vlasova K.G."/>
            <person name="Novikov A.A."/>
            <person name="Shcherbakova V.A."/>
            <person name="Mardanov A.V."/>
            <person name="Ravin N.V."/>
        </authorList>
    </citation>
    <scope>NUCLEOTIDE SEQUENCE [LARGE SCALE GENOMIC DNA]</scope>
    <source>
        <strain evidence="7 8">L945</strain>
    </source>
</reference>
<dbReference type="Proteomes" id="UP001332192">
    <property type="component" value="Chromosome"/>
</dbReference>
<dbReference type="RefSeq" id="WP_324715617.1">
    <property type="nucleotide sequence ID" value="NZ_CP141615.1"/>
</dbReference>
<accession>A0ABZ1BU49</accession>
<evidence type="ECO:0000313" key="8">
    <source>
        <dbReference type="Proteomes" id="UP001332192"/>
    </source>
</evidence>
<dbReference type="Gene3D" id="1.10.20.60">
    <property type="entry name" value="Glu-tRNAGln amidotransferase C subunit, N-terminal domain"/>
    <property type="match status" value="1"/>
</dbReference>
<evidence type="ECO:0000256" key="6">
    <source>
        <dbReference type="HAMAP-Rule" id="MF_00122"/>
    </source>
</evidence>
<comment type="subunit">
    <text evidence="2 6">Heterotrimer of A, B and C subunits.</text>
</comment>
<keyword evidence="6" id="KW-0547">Nucleotide-binding</keyword>
<comment type="catalytic activity">
    <reaction evidence="5 6">
        <text>L-glutamyl-tRNA(Gln) + L-glutamine + ATP + H2O = L-glutaminyl-tRNA(Gln) + L-glutamate + ADP + phosphate + H(+)</text>
        <dbReference type="Rhea" id="RHEA:17521"/>
        <dbReference type="Rhea" id="RHEA-COMP:9681"/>
        <dbReference type="Rhea" id="RHEA-COMP:9684"/>
        <dbReference type="ChEBI" id="CHEBI:15377"/>
        <dbReference type="ChEBI" id="CHEBI:15378"/>
        <dbReference type="ChEBI" id="CHEBI:29985"/>
        <dbReference type="ChEBI" id="CHEBI:30616"/>
        <dbReference type="ChEBI" id="CHEBI:43474"/>
        <dbReference type="ChEBI" id="CHEBI:58359"/>
        <dbReference type="ChEBI" id="CHEBI:78520"/>
        <dbReference type="ChEBI" id="CHEBI:78521"/>
        <dbReference type="ChEBI" id="CHEBI:456216"/>
    </reaction>
</comment>
<evidence type="ECO:0000256" key="5">
    <source>
        <dbReference type="ARBA" id="ARBA00047913"/>
    </source>
</evidence>
<dbReference type="Pfam" id="PF02686">
    <property type="entry name" value="GatC"/>
    <property type="match status" value="1"/>
</dbReference>
<sequence>MAGITPEEVRHVARLARLELTDEEVERYARQLGDILSAAARLGELDTEGVDPTFYPLPLQNVMRPDAVRPSMPREKVLANAPEPEQDMFRVPRIIEEG</sequence>
<evidence type="ECO:0000256" key="1">
    <source>
        <dbReference type="ARBA" id="ARBA00010757"/>
    </source>
</evidence>
<keyword evidence="6" id="KW-0648">Protein biosynthesis</keyword>
<proteinExistence type="inferred from homology"/>
<dbReference type="SUPFAM" id="SSF141000">
    <property type="entry name" value="Glu-tRNAGln amidotransferase C subunit"/>
    <property type="match status" value="1"/>
</dbReference>
<dbReference type="HAMAP" id="MF_00122">
    <property type="entry name" value="GatC"/>
    <property type="match status" value="1"/>
</dbReference>
<organism evidence="7 8">
    <name type="scientific">Carboxydichorda subterranea</name>
    <dbReference type="NCBI Taxonomy" id="3109565"/>
    <lineage>
        <taxon>Bacteria</taxon>
        <taxon>Bacillati</taxon>
        <taxon>Bacillota</taxon>
        <taxon>Limnochordia</taxon>
        <taxon>Limnochordales</taxon>
        <taxon>Geochordaceae</taxon>
        <taxon>Carboxydichorda</taxon>
    </lineage>
</organism>
<evidence type="ECO:0000256" key="2">
    <source>
        <dbReference type="ARBA" id="ARBA00011123"/>
    </source>
</evidence>
<evidence type="ECO:0000256" key="4">
    <source>
        <dbReference type="ARBA" id="ARBA00047380"/>
    </source>
</evidence>
<comment type="function">
    <text evidence="3 6">Allows the formation of correctly charged Asn-tRNA(Asn) or Gln-tRNA(Gln) through the transamidation of misacylated Asp-tRNA(Asn) or Glu-tRNA(Gln) in organisms which lack either or both of asparaginyl-tRNA or glutaminyl-tRNA synthetases. The reaction takes place in the presence of glutamine and ATP through an activated phospho-Asp-tRNA(Asn) or phospho-Glu-tRNA(Gln).</text>
</comment>
<gene>
    <name evidence="6 7" type="primary">gatC</name>
    <name evidence="7" type="ORF">U7230_09570</name>
</gene>
<evidence type="ECO:0000313" key="7">
    <source>
        <dbReference type="EMBL" id="WRP16345.1"/>
    </source>
</evidence>
<keyword evidence="6" id="KW-0436">Ligase</keyword>
<dbReference type="InterPro" id="IPR003837">
    <property type="entry name" value="GatC"/>
</dbReference>
<name>A0ABZ1BU49_9FIRM</name>
<dbReference type="InterPro" id="IPR036113">
    <property type="entry name" value="Asp/Glu-ADT_sf_sub_c"/>
</dbReference>
<dbReference type="EMBL" id="CP141615">
    <property type="protein sequence ID" value="WRP16345.1"/>
    <property type="molecule type" value="Genomic_DNA"/>
</dbReference>
<keyword evidence="6" id="KW-0067">ATP-binding</keyword>
<dbReference type="PANTHER" id="PTHR15004">
    <property type="entry name" value="GLUTAMYL-TRNA(GLN) AMIDOTRANSFERASE SUBUNIT C, MITOCHONDRIAL"/>
    <property type="match status" value="1"/>
</dbReference>
<evidence type="ECO:0000256" key="3">
    <source>
        <dbReference type="ARBA" id="ARBA00024799"/>
    </source>
</evidence>
<comment type="similarity">
    <text evidence="1 6">Belongs to the GatC family.</text>
</comment>
<protein>
    <recommendedName>
        <fullName evidence="6">Aspartyl/glutamyl-tRNA(Asn/Gln) amidotransferase subunit C</fullName>
        <shortName evidence="6">Asp/Glu-ADT subunit C</shortName>
        <ecNumber evidence="6">6.3.5.-</ecNumber>
    </recommendedName>
</protein>
<dbReference type="NCBIfam" id="TIGR00135">
    <property type="entry name" value="gatC"/>
    <property type="match status" value="1"/>
</dbReference>
<dbReference type="EC" id="6.3.5.-" evidence="6"/>
<keyword evidence="8" id="KW-1185">Reference proteome</keyword>